<proteinExistence type="predicted"/>
<dbReference type="PROSITE" id="PS51186">
    <property type="entry name" value="GNAT"/>
    <property type="match status" value="1"/>
</dbReference>
<protein>
    <submittedName>
        <fullName evidence="2">N-acetyltransferase</fullName>
    </submittedName>
</protein>
<dbReference type="InterPro" id="IPR000182">
    <property type="entry name" value="GNAT_dom"/>
</dbReference>
<evidence type="ECO:0000313" key="2">
    <source>
        <dbReference type="EMBL" id="WEK39915.1"/>
    </source>
</evidence>
<reference evidence="2" key="1">
    <citation type="submission" date="2023-03" db="EMBL/GenBank/DDBJ databases">
        <title>Andean soil-derived lignocellulolytic bacterial consortium as a source of novel taxa and putative plastic-active enzymes.</title>
        <authorList>
            <person name="Diaz-Garcia L."/>
            <person name="Chuvochina M."/>
            <person name="Feuerriegel G."/>
            <person name="Bunk B."/>
            <person name="Sproer C."/>
            <person name="Streit W.R."/>
            <person name="Rodriguez L.M."/>
            <person name="Overmann J."/>
            <person name="Jimenez D.J."/>
        </authorList>
    </citation>
    <scope>NUCLEOTIDE SEQUENCE</scope>
    <source>
        <strain evidence="2">MAG 833</strain>
    </source>
</reference>
<sequence>MSHALAISTGLSRIEAETPADAQGVETLVMAAFGPGRFAKTAERLREGSAPSAGFVAHAEGRVIGSVRLWPVTVAETPALFLGPIAVDAGRRSDGLGAELVAACLDHARTLAGQVGGVLLVGDRAYFERFGFIPAPDVVLPGPVDRRRILWLTTGVTNLSGAVAIAR</sequence>
<accession>A0AAJ5X420</accession>
<dbReference type="SUPFAM" id="SSF55729">
    <property type="entry name" value="Acyl-CoA N-acyltransferases (Nat)"/>
    <property type="match status" value="1"/>
</dbReference>
<dbReference type="GO" id="GO:0016747">
    <property type="term" value="F:acyltransferase activity, transferring groups other than amino-acyl groups"/>
    <property type="evidence" value="ECO:0007669"/>
    <property type="project" value="InterPro"/>
</dbReference>
<evidence type="ECO:0000259" key="1">
    <source>
        <dbReference type="PROSITE" id="PS51186"/>
    </source>
</evidence>
<dbReference type="Proteomes" id="UP001213664">
    <property type="component" value="Chromosome"/>
</dbReference>
<gene>
    <name evidence="2" type="ORF">P0Y50_15485</name>
</gene>
<dbReference type="CDD" id="cd04301">
    <property type="entry name" value="NAT_SF"/>
    <property type="match status" value="1"/>
</dbReference>
<dbReference type="Pfam" id="PF00583">
    <property type="entry name" value="Acetyltransf_1"/>
    <property type="match status" value="1"/>
</dbReference>
<dbReference type="AlphaFoldDB" id="A0AAJ5X420"/>
<organism evidence="2 3">
    <name type="scientific">Candidatus Brevundimonas colombiensis</name>
    <dbReference type="NCBI Taxonomy" id="3121376"/>
    <lineage>
        <taxon>Bacteria</taxon>
        <taxon>Pseudomonadati</taxon>
        <taxon>Pseudomonadota</taxon>
        <taxon>Alphaproteobacteria</taxon>
        <taxon>Caulobacterales</taxon>
        <taxon>Caulobacteraceae</taxon>
        <taxon>Brevundimonas</taxon>
    </lineage>
</organism>
<name>A0AAJ5X420_9CAUL</name>
<evidence type="ECO:0000313" key="3">
    <source>
        <dbReference type="Proteomes" id="UP001213664"/>
    </source>
</evidence>
<dbReference type="EMBL" id="CP119326">
    <property type="protein sequence ID" value="WEK39915.1"/>
    <property type="molecule type" value="Genomic_DNA"/>
</dbReference>
<feature type="domain" description="N-acetyltransferase" evidence="1">
    <location>
        <begin position="12"/>
        <end position="153"/>
    </location>
</feature>
<dbReference type="Gene3D" id="3.40.630.30">
    <property type="match status" value="1"/>
</dbReference>
<dbReference type="InterPro" id="IPR016181">
    <property type="entry name" value="Acyl_CoA_acyltransferase"/>
</dbReference>